<dbReference type="Proteomes" id="UP000886523">
    <property type="component" value="Unassembled WGS sequence"/>
</dbReference>
<dbReference type="InterPro" id="IPR004108">
    <property type="entry name" value="Fe_hydrogenase_lsu_C"/>
</dbReference>
<keyword evidence="2" id="KW-0479">Metal-binding</keyword>
<evidence type="ECO:0000256" key="2">
    <source>
        <dbReference type="ARBA" id="ARBA00022485"/>
    </source>
</evidence>
<keyword evidence="7" id="KW-1185">Reference proteome</keyword>
<keyword evidence="2" id="KW-0004">4Fe-4S</keyword>
<accession>A0A9P6BAL1</accession>
<protein>
    <recommendedName>
        <fullName evidence="5">Iron hydrogenase large subunit C-terminal domain-containing protein</fullName>
    </recommendedName>
</protein>
<dbReference type="OrthoDB" id="10253113at2759"/>
<comment type="caution">
    <text evidence="6">The sequence shown here is derived from an EMBL/GenBank/DDBJ whole genome shotgun (WGS) entry which is preliminary data.</text>
</comment>
<dbReference type="Gene3D" id="3.40.950.10">
    <property type="entry name" value="Fe-only Hydrogenase (Larger Subunit), Chain L, domain 3"/>
    <property type="match status" value="1"/>
</dbReference>
<dbReference type="InterPro" id="IPR050340">
    <property type="entry name" value="Cytosolic_Fe-S_CAF"/>
</dbReference>
<keyword evidence="3" id="KW-0411">Iron-sulfur</keyword>
<comment type="similarity">
    <text evidence="1">Belongs to the NARF family.</text>
</comment>
<organism evidence="6 7">
    <name type="scientific">Hydnum rufescens UP504</name>
    <dbReference type="NCBI Taxonomy" id="1448309"/>
    <lineage>
        <taxon>Eukaryota</taxon>
        <taxon>Fungi</taxon>
        <taxon>Dikarya</taxon>
        <taxon>Basidiomycota</taxon>
        <taxon>Agaricomycotina</taxon>
        <taxon>Agaricomycetes</taxon>
        <taxon>Cantharellales</taxon>
        <taxon>Hydnaceae</taxon>
        <taxon>Hydnum</taxon>
    </lineage>
</organism>
<evidence type="ECO:0000256" key="3">
    <source>
        <dbReference type="ARBA" id="ARBA00023014"/>
    </source>
</evidence>
<name>A0A9P6BAL1_9AGAM</name>
<evidence type="ECO:0000313" key="7">
    <source>
        <dbReference type="Proteomes" id="UP000886523"/>
    </source>
</evidence>
<feature type="region of interest" description="Disordered" evidence="4">
    <location>
        <begin position="493"/>
        <end position="520"/>
    </location>
</feature>
<dbReference type="Pfam" id="PF02906">
    <property type="entry name" value="Fe_hyd_lg_C"/>
    <property type="match status" value="1"/>
</dbReference>
<dbReference type="SUPFAM" id="SSF53920">
    <property type="entry name" value="Fe-only hydrogenase"/>
    <property type="match status" value="1"/>
</dbReference>
<dbReference type="GO" id="GO:0051539">
    <property type="term" value="F:4 iron, 4 sulfur cluster binding"/>
    <property type="evidence" value="ECO:0007669"/>
    <property type="project" value="UniProtKB-KW"/>
</dbReference>
<dbReference type="InterPro" id="IPR009016">
    <property type="entry name" value="Fe_hydrogenase"/>
</dbReference>
<evidence type="ECO:0000256" key="4">
    <source>
        <dbReference type="SAM" id="MobiDB-lite"/>
    </source>
</evidence>
<reference evidence="6" key="1">
    <citation type="journal article" date="2020" name="Nat. Commun.">
        <title>Large-scale genome sequencing of mycorrhizal fungi provides insights into the early evolution of symbiotic traits.</title>
        <authorList>
            <person name="Miyauchi S."/>
            <person name="Kiss E."/>
            <person name="Kuo A."/>
            <person name="Drula E."/>
            <person name="Kohler A."/>
            <person name="Sanchez-Garcia M."/>
            <person name="Morin E."/>
            <person name="Andreopoulos B."/>
            <person name="Barry K.W."/>
            <person name="Bonito G."/>
            <person name="Buee M."/>
            <person name="Carver A."/>
            <person name="Chen C."/>
            <person name="Cichocki N."/>
            <person name="Clum A."/>
            <person name="Culley D."/>
            <person name="Crous P.W."/>
            <person name="Fauchery L."/>
            <person name="Girlanda M."/>
            <person name="Hayes R.D."/>
            <person name="Keri Z."/>
            <person name="LaButti K."/>
            <person name="Lipzen A."/>
            <person name="Lombard V."/>
            <person name="Magnuson J."/>
            <person name="Maillard F."/>
            <person name="Murat C."/>
            <person name="Nolan M."/>
            <person name="Ohm R.A."/>
            <person name="Pangilinan J."/>
            <person name="Pereira M.F."/>
            <person name="Perotto S."/>
            <person name="Peter M."/>
            <person name="Pfister S."/>
            <person name="Riley R."/>
            <person name="Sitrit Y."/>
            <person name="Stielow J.B."/>
            <person name="Szollosi G."/>
            <person name="Zifcakova L."/>
            <person name="Stursova M."/>
            <person name="Spatafora J.W."/>
            <person name="Tedersoo L."/>
            <person name="Vaario L.M."/>
            <person name="Yamada A."/>
            <person name="Yan M."/>
            <person name="Wang P."/>
            <person name="Xu J."/>
            <person name="Bruns T."/>
            <person name="Baldrian P."/>
            <person name="Vilgalys R."/>
            <person name="Dunand C."/>
            <person name="Henrissat B."/>
            <person name="Grigoriev I.V."/>
            <person name="Hibbett D."/>
            <person name="Nagy L.G."/>
            <person name="Martin F.M."/>
        </authorList>
    </citation>
    <scope>NUCLEOTIDE SEQUENCE</scope>
    <source>
        <strain evidence="6">UP504</strain>
    </source>
</reference>
<evidence type="ECO:0000313" key="6">
    <source>
        <dbReference type="EMBL" id="KAF9520317.1"/>
    </source>
</evidence>
<evidence type="ECO:0000259" key="5">
    <source>
        <dbReference type="Pfam" id="PF02906"/>
    </source>
</evidence>
<evidence type="ECO:0000256" key="1">
    <source>
        <dbReference type="ARBA" id="ARBA00006596"/>
    </source>
</evidence>
<feature type="domain" description="Iron hydrogenase large subunit C-terminal" evidence="5">
    <location>
        <begin position="119"/>
        <end position="468"/>
    </location>
</feature>
<keyword evidence="2" id="KW-0408">Iron</keyword>
<dbReference type="EMBL" id="MU128912">
    <property type="protein sequence ID" value="KAF9520317.1"/>
    <property type="molecule type" value="Genomic_DNA"/>
</dbReference>
<gene>
    <name evidence="6" type="ORF">BS47DRAFT_1311722</name>
</gene>
<dbReference type="AlphaFoldDB" id="A0A9P6BAL1"/>
<sequence length="610" mass="66425">MAFSGALTLTDLNDFITPSQACIKPVEEVVSKTLIREPGAPATEIQIDSSGGYYEVSTTGPRARTKLETAEISLNDCLACSGCITSAESVLITMQSHAEVYSFLEKNPSPPSPDYCLPVVSIAPQSLASLAASISPPSGPSIPLQRVLNRVRAFCSQALQIHHTFDTTFARHLALLEHTKEFRERRTATTDGGLRLPMLAGACPGWVCYVEKTHGEMIPFMSRTKSPQQIMGILVKQWIGSKCHQRPDRVYHVTVMPCYDKKLEASRKDFYNEVYATRDVDCVLTTGELELMMRDKGWDLRNPVPGEDAEPSPTSSSFWIPDLLQHLGSSSGSYLQHLIDELSSEIPNPSLSSRRIRSADYEEYTLTNADTGEIVFKGAKCFGFRNLQNVVRKVGKEQGLSVGRGAAAGRMIGGRNKSSEGPSLRAIARRRAAGDTTPGTGAQEVANVERGYDYVEVMACPGGCVNGGGQIKPPSRHLTPLVDDEGYTRDWETNGVRLDGQGNSAIPSTAPVRSGDDVMGASERWGDKEWVKRVEAAYWNVLPTPPPSPPLSVVYSSITAEDPSPMVVADKLATKVLEEICGGQDAQRTALLRTQYRAVESDVVGLAVKW</sequence>
<proteinExistence type="inferred from homology"/>
<dbReference type="PANTHER" id="PTHR11615">
    <property type="entry name" value="NITRATE, FORMATE, IRON DEHYDROGENASE"/>
    <property type="match status" value="1"/>
</dbReference>